<keyword evidence="2" id="KW-1185">Reference proteome</keyword>
<dbReference type="Proteomes" id="UP000054363">
    <property type="component" value="Unassembled WGS sequence"/>
</dbReference>
<evidence type="ECO:0000313" key="2">
    <source>
        <dbReference type="Proteomes" id="UP000054363"/>
    </source>
</evidence>
<proteinExistence type="predicted"/>
<gene>
    <name evidence="1" type="ORF">IDSA_05475</name>
</gene>
<dbReference type="EMBL" id="JPER01000001">
    <property type="protein sequence ID" value="KFZ32118.1"/>
    <property type="molecule type" value="Genomic_DNA"/>
</dbReference>
<dbReference type="AlphaFoldDB" id="A0A094LB48"/>
<reference evidence="1 2" key="1">
    <citation type="submission" date="2014-06" db="EMBL/GenBank/DDBJ databases">
        <title>The draft genome sequence of Idiomarina salinarum ISL-52.</title>
        <authorList>
            <person name="Du J."/>
            <person name="Shao Z."/>
        </authorList>
    </citation>
    <scope>NUCLEOTIDE SEQUENCE [LARGE SCALE GENOMIC DNA]</scope>
    <source>
        <strain evidence="1 2">ISL-52</strain>
    </source>
</reference>
<comment type="caution">
    <text evidence="1">The sequence shown here is derived from an EMBL/GenBank/DDBJ whole genome shotgun (WGS) entry which is preliminary data.</text>
</comment>
<dbReference type="eggNOG" id="COG3228">
    <property type="taxonomic scope" value="Bacteria"/>
</dbReference>
<sequence>MKLSNVLSSVNQVEKSKFLNFIDRICVDAMDCDKALAKSVKNIDGQLKNASNGEIIQLFNLVLPHFERLVRQQLALTGAQADVLVKILSRDGNCIAKISWIERLYTKELTKINSRAREIKELISSAAVDESFGEAKRLAIYHACLVEAFKNDERINREAKITDDERGILNVVARQLGITDDDRTAVEHLVDPVPKTGVQDCIDKLREFGLLFVSRKHQTIYVPDEVVSLLLRLQGRDLSGRHLLRILRTFSDAELSNVLKSHDKRIRGIERTQKLKTIQDMGLTATQILCQDMHADDASLNERKDRLKTLIDDLNLATEKLGTTIEERCALIIDSLNTSTDAEFNALSAAGYKELYQALKEHIPKFVSRVKEEYEIEDNLELDVERLKGLTITPHDILFMLSNEEVKELKESMGVTKRGNARFVILECFAHATDKLIEHYELLACRDLAGLKAKGIEISEPELGVKFEEVTKAIFEELGFDVDEDLRRSINTAKDQADIMISLSEDDIIIGEAKTSKNGDFAKYSSTSRQIKAYVSRCEAAGKRVAQVLIIAPRFSTDFIESAEMDTEVNISLLEADGLKKILEAYKARRRPNFSAKLLTKGGLLKADLIAKNI</sequence>
<accession>A0A094LB48</accession>
<name>A0A094LB48_9GAMM</name>
<dbReference type="STRING" id="435908.IDSA_05475"/>
<protein>
    <submittedName>
        <fullName evidence="1">Uncharacterized protein</fullName>
    </submittedName>
</protein>
<dbReference type="RefSeq" id="WP_034774832.1">
    <property type="nucleotide sequence ID" value="NZ_JPER01000001.1"/>
</dbReference>
<dbReference type="OrthoDB" id="6092898at2"/>
<evidence type="ECO:0000313" key="1">
    <source>
        <dbReference type="EMBL" id="KFZ32118.1"/>
    </source>
</evidence>
<organism evidence="1 2">
    <name type="scientific">Pseudidiomarina salinarum</name>
    <dbReference type="NCBI Taxonomy" id="435908"/>
    <lineage>
        <taxon>Bacteria</taxon>
        <taxon>Pseudomonadati</taxon>
        <taxon>Pseudomonadota</taxon>
        <taxon>Gammaproteobacteria</taxon>
        <taxon>Alteromonadales</taxon>
        <taxon>Idiomarinaceae</taxon>
        <taxon>Pseudidiomarina</taxon>
    </lineage>
</organism>